<dbReference type="Proteomes" id="UP000244450">
    <property type="component" value="Unassembled WGS sequence"/>
</dbReference>
<dbReference type="CDD" id="cd00075">
    <property type="entry name" value="HATPase"/>
    <property type="match status" value="1"/>
</dbReference>
<dbReference type="Pfam" id="PF00512">
    <property type="entry name" value="HisKA"/>
    <property type="match status" value="1"/>
</dbReference>
<feature type="transmembrane region" description="Helical" evidence="6">
    <location>
        <begin position="225"/>
        <end position="247"/>
    </location>
</feature>
<comment type="catalytic activity">
    <reaction evidence="1">
        <text>ATP + protein L-histidine = ADP + protein N-phospho-L-histidine.</text>
        <dbReference type="EC" id="2.7.13.3"/>
    </reaction>
</comment>
<dbReference type="PRINTS" id="PR00344">
    <property type="entry name" value="BCTRLSENSOR"/>
</dbReference>
<accession>A0A2T7BL84</accession>
<dbReference type="PANTHER" id="PTHR43547">
    <property type="entry name" value="TWO-COMPONENT HISTIDINE KINASE"/>
    <property type="match status" value="1"/>
</dbReference>
<dbReference type="PANTHER" id="PTHR43547:SF2">
    <property type="entry name" value="HYBRID SIGNAL TRANSDUCTION HISTIDINE KINASE C"/>
    <property type="match status" value="1"/>
</dbReference>
<dbReference type="PROSITE" id="PS50109">
    <property type="entry name" value="HIS_KIN"/>
    <property type="match status" value="1"/>
</dbReference>
<dbReference type="InterPro" id="IPR036890">
    <property type="entry name" value="HATPase_C_sf"/>
</dbReference>
<keyword evidence="6" id="KW-1133">Transmembrane helix</keyword>
<proteinExistence type="predicted"/>
<reference evidence="8 9" key="1">
    <citation type="submission" date="2018-04" db="EMBL/GenBank/DDBJ databases">
        <title>Chitinophaga fuyangensis sp. nov., isolated from soil in a chemical factory.</title>
        <authorList>
            <person name="Chen K."/>
        </authorList>
    </citation>
    <scope>NUCLEOTIDE SEQUENCE [LARGE SCALE GENOMIC DNA]</scope>
    <source>
        <strain evidence="8 9">LY-1</strain>
    </source>
</reference>
<dbReference type="InterPro" id="IPR004358">
    <property type="entry name" value="Sig_transdc_His_kin-like_C"/>
</dbReference>
<protein>
    <recommendedName>
        <fullName evidence="2">histidine kinase</fullName>
        <ecNumber evidence="2">2.7.13.3</ecNumber>
    </recommendedName>
</protein>
<keyword evidence="3" id="KW-0597">Phosphoprotein</keyword>
<dbReference type="InterPro" id="IPR003661">
    <property type="entry name" value="HisK_dim/P_dom"/>
</dbReference>
<dbReference type="Pfam" id="PF02518">
    <property type="entry name" value="HATPase_c"/>
    <property type="match status" value="1"/>
</dbReference>
<dbReference type="EC" id="2.7.13.3" evidence="2"/>
<feature type="domain" description="Histidine kinase" evidence="7">
    <location>
        <begin position="266"/>
        <end position="483"/>
    </location>
</feature>
<dbReference type="FunFam" id="3.30.565.10:FF:000006">
    <property type="entry name" value="Sensor histidine kinase WalK"/>
    <property type="match status" value="1"/>
</dbReference>
<keyword evidence="6" id="KW-0812">Transmembrane</keyword>
<evidence type="ECO:0000259" key="7">
    <source>
        <dbReference type="PROSITE" id="PS50109"/>
    </source>
</evidence>
<gene>
    <name evidence="8" type="ORF">DCC81_02800</name>
</gene>
<dbReference type="SUPFAM" id="SSF47384">
    <property type="entry name" value="Homodimeric domain of signal transducing histidine kinase"/>
    <property type="match status" value="1"/>
</dbReference>
<dbReference type="SUPFAM" id="SSF55874">
    <property type="entry name" value="ATPase domain of HSP90 chaperone/DNA topoisomerase II/histidine kinase"/>
    <property type="match status" value="1"/>
</dbReference>
<evidence type="ECO:0000256" key="2">
    <source>
        <dbReference type="ARBA" id="ARBA00012438"/>
    </source>
</evidence>
<dbReference type="Gene3D" id="1.10.287.130">
    <property type="match status" value="1"/>
</dbReference>
<evidence type="ECO:0000256" key="6">
    <source>
        <dbReference type="SAM" id="Phobius"/>
    </source>
</evidence>
<dbReference type="EMBL" id="QCYK01000001">
    <property type="protein sequence ID" value="PUZ28432.1"/>
    <property type="molecule type" value="Genomic_DNA"/>
</dbReference>
<keyword evidence="9" id="KW-1185">Reference proteome</keyword>
<evidence type="ECO:0000313" key="8">
    <source>
        <dbReference type="EMBL" id="PUZ28432.1"/>
    </source>
</evidence>
<dbReference type="InterPro" id="IPR005467">
    <property type="entry name" value="His_kinase_dom"/>
</dbReference>
<dbReference type="SMART" id="SM00388">
    <property type="entry name" value="HisKA"/>
    <property type="match status" value="1"/>
</dbReference>
<evidence type="ECO:0000256" key="4">
    <source>
        <dbReference type="ARBA" id="ARBA00022679"/>
    </source>
</evidence>
<dbReference type="OrthoDB" id="9804645at2"/>
<sequence length="483" mass="55447">MRQRIRNIMLLMCSCILGIYLFQGYWLYNSYRMRMDQFNHEVNDALRSAVFKKQFVDIRNNVSSLHDSVTADKHLRVRLSTSDFNRYKDLRHSLGMIRKPILDDNMDTTSMQLSTDSLSRVYADTMARQIAELLILNRLYSDSINLIRLDSILRTELHSRDIFAPYRLDTYHISLKGYDRLNPAFRDSIRRSAPAKTFKTPLTPLSSTFVQASFEETFGYVMHKMLWAIVSSLVLVILTTAGFVYMLQTILKQKKLSEVKNDFINNMTHELKTPIATVSAAVEAMQNFNALNDTRKTENYLSISKQELSRLSDLVEKVLQIAAEEKEEIELFKEPTALGELIETMLNNYEMVSSKEVKFTFDNQVGDRRVMVDRTHLANAVSNLVDNAIKYSGDAVDIRLNARIDKGFLELRVTDNGIGIPRNYQENVFDKFFRVPTGNLHKVKGFGLGLSYVKKVVEMHGGTILLQSEIGKGSEFIIRIPVN</sequence>
<dbReference type="InterPro" id="IPR036097">
    <property type="entry name" value="HisK_dim/P_sf"/>
</dbReference>
<keyword evidence="5 8" id="KW-0418">Kinase</keyword>
<dbReference type="CDD" id="cd00082">
    <property type="entry name" value="HisKA"/>
    <property type="match status" value="1"/>
</dbReference>
<organism evidence="8 9">
    <name type="scientific">Chitinophaga parva</name>
    <dbReference type="NCBI Taxonomy" id="2169414"/>
    <lineage>
        <taxon>Bacteria</taxon>
        <taxon>Pseudomonadati</taxon>
        <taxon>Bacteroidota</taxon>
        <taxon>Chitinophagia</taxon>
        <taxon>Chitinophagales</taxon>
        <taxon>Chitinophagaceae</taxon>
        <taxon>Chitinophaga</taxon>
    </lineage>
</organism>
<dbReference type="SMART" id="SM00387">
    <property type="entry name" value="HATPase_c"/>
    <property type="match status" value="1"/>
</dbReference>
<evidence type="ECO:0000313" key="9">
    <source>
        <dbReference type="Proteomes" id="UP000244450"/>
    </source>
</evidence>
<feature type="transmembrane region" description="Helical" evidence="6">
    <location>
        <begin position="7"/>
        <end position="28"/>
    </location>
</feature>
<name>A0A2T7BL84_9BACT</name>
<keyword evidence="4" id="KW-0808">Transferase</keyword>
<dbReference type="AlphaFoldDB" id="A0A2T7BL84"/>
<comment type="caution">
    <text evidence="8">The sequence shown here is derived from an EMBL/GenBank/DDBJ whole genome shotgun (WGS) entry which is preliminary data.</text>
</comment>
<evidence type="ECO:0000256" key="1">
    <source>
        <dbReference type="ARBA" id="ARBA00000085"/>
    </source>
</evidence>
<keyword evidence="6" id="KW-0472">Membrane</keyword>
<dbReference type="Gene3D" id="3.30.565.10">
    <property type="entry name" value="Histidine kinase-like ATPase, C-terminal domain"/>
    <property type="match status" value="1"/>
</dbReference>
<dbReference type="GO" id="GO:0000155">
    <property type="term" value="F:phosphorelay sensor kinase activity"/>
    <property type="evidence" value="ECO:0007669"/>
    <property type="project" value="InterPro"/>
</dbReference>
<dbReference type="InterPro" id="IPR003594">
    <property type="entry name" value="HATPase_dom"/>
</dbReference>
<evidence type="ECO:0000256" key="5">
    <source>
        <dbReference type="ARBA" id="ARBA00022777"/>
    </source>
</evidence>
<evidence type="ECO:0000256" key="3">
    <source>
        <dbReference type="ARBA" id="ARBA00022553"/>
    </source>
</evidence>